<dbReference type="RefSeq" id="WP_088649781.1">
    <property type="nucleotide sequence ID" value="NZ_AQQR01000003.1"/>
</dbReference>
<evidence type="ECO:0000256" key="1">
    <source>
        <dbReference type="ARBA" id="ARBA00004417"/>
    </source>
</evidence>
<comment type="caution">
    <text evidence="7">The sequence shown here is derived from an EMBL/GenBank/DDBJ whole genome shotgun (WGS) entry which is preliminary data.</text>
</comment>
<dbReference type="PANTHER" id="PTHR43776:SF7">
    <property type="entry name" value="D,D-DIPEPTIDE TRANSPORT ATP-BINDING PROTEIN DDPF-RELATED"/>
    <property type="match status" value="1"/>
</dbReference>
<dbReference type="InterPro" id="IPR013563">
    <property type="entry name" value="Oligopep_ABC_C"/>
</dbReference>
<organism evidence="7 8">
    <name type="scientific">Marinibacterium profundimaris</name>
    <dbReference type="NCBI Taxonomy" id="1679460"/>
    <lineage>
        <taxon>Bacteria</taxon>
        <taxon>Pseudomonadati</taxon>
        <taxon>Pseudomonadota</taxon>
        <taxon>Alphaproteobacteria</taxon>
        <taxon>Rhodobacterales</taxon>
        <taxon>Paracoccaceae</taxon>
        <taxon>Marinibacterium</taxon>
    </lineage>
</organism>
<feature type="domain" description="ABC transporter" evidence="6">
    <location>
        <begin position="11"/>
        <end position="255"/>
    </location>
</feature>
<dbReference type="FunFam" id="3.40.50.300:FF:000016">
    <property type="entry name" value="Oligopeptide ABC transporter ATP-binding component"/>
    <property type="match status" value="1"/>
</dbReference>
<dbReference type="InterPro" id="IPR027417">
    <property type="entry name" value="P-loop_NTPase"/>
</dbReference>
<dbReference type="NCBIfam" id="TIGR01727">
    <property type="entry name" value="oligo_HPY"/>
    <property type="match status" value="1"/>
</dbReference>
<dbReference type="OrthoDB" id="9802264at2"/>
<dbReference type="GO" id="GO:0016887">
    <property type="term" value="F:ATP hydrolysis activity"/>
    <property type="evidence" value="ECO:0007669"/>
    <property type="project" value="InterPro"/>
</dbReference>
<evidence type="ECO:0000313" key="8">
    <source>
        <dbReference type="Proteomes" id="UP000215377"/>
    </source>
</evidence>
<evidence type="ECO:0000256" key="4">
    <source>
        <dbReference type="ARBA" id="ARBA00022741"/>
    </source>
</evidence>
<accession>A0A225NLG4</accession>
<dbReference type="InterPro" id="IPR003593">
    <property type="entry name" value="AAA+_ATPase"/>
</dbReference>
<proteinExistence type="inferred from homology"/>
<comment type="similarity">
    <text evidence="2">Belongs to the ABC transporter superfamily.</text>
</comment>
<dbReference type="Pfam" id="PF08352">
    <property type="entry name" value="oligo_HPY"/>
    <property type="match status" value="1"/>
</dbReference>
<dbReference type="EMBL" id="AQQR01000003">
    <property type="protein sequence ID" value="OWU74959.1"/>
    <property type="molecule type" value="Genomic_DNA"/>
</dbReference>
<dbReference type="InterPro" id="IPR050319">
    <property type="entry name" value="ABC_transp_ATP-bind"/>
</dbReference>
<dbReference type="GO" id="GO:0015833">
    <property type="term" value="P:peptide transport"/>
    <property type="evidence" value="ECO:0007669"/>
    <property type="project" value="InterPro"/>
</dbReference>
<sequence>MKTYPANYPIVQVRGLKKLFPVGGGRKLHAIDGVDFDLQPGRTLALVGESGSGKSTVARCIVRLLEPTDGDVVVHGNSVRPLNPVRMATMYRTLQMVFQDPNASLNPRMTVRKVLEEPLKLHLSMTQDERNARLSELVTLVGLGEEHLARYPHELSGGQRQRIGIARAISINPEVVLLDEPTASLDVSVRGQILDLLKRIQRELNLAYLFISHDLQVVRHVADEVAVMYLGQIVERGPTAEIFDNPRHPYTRALMSAAPVARYGVKRERLRLAGEISTPVDPPPACRLSGRCPIEQPVCSQQRMPLEPINETHSVACPFSDRVAEAVAPPVPAAKAG</sequence>
<evidence type="ECO:0000256" key="3">
    <source>
        <dbReference type="ARBA" id="ARBA00022448"/>
    </source>
</evidence>
<dbReference type="PANTHER" id="PTHR43776">
    <property type="entry name" value="TRANSPORT ATP-BINDING PROTEIN"/>
    <property type="match status" value="1"/>
</dbReference>
<dbReference type="SMART" id="SM00382">
    <property type="entry name" value="AAA"/>
    <property type="match status" value="1"/>
</dbReference>
<dbReference type="AlphaFoldDB" id="A0A225NLG4"/>
<evidence type="ECO:0000256" key="2">
    <source>
        <dbReference type="ARBA" id="ARBA00005417"/>
    </source>
</evidence>
<dbReference type="Gene3D" id="3.40.50.300">
    <property type="entry name" value="P-loop containing nucleotide triphosphate hydrolases"/>
    <property type="match status" value="1"/>
</dbReference>
<dbReference type="PROSITE" id="PS50893">
    <property type="entry name" value="ABC_TRANSPORTER_2"/>
    <property type="match status" value="1"/>
</dbReference>
<dbReference type="Proteomes" id="UP000215377">
    <property type="component" value="Unassembled WGS sequence"/>
</dbReference>
<keyword evidence="4" id="KW-0547">Nucleotide-binding</keyword>
<keyword evidence="8" id="KW-1185">Reference proteome</keyword>
<evidence type="ECO:0000256" key="5">
    <source>
        <dbReference type="ARBA" id="ARBA00022840"/>
    </source>
</evidence>
<dbReference type="InterPro" id="IPR003439">
    <property type="entry name" value="ABC_transporter-like_ATP-bd"/>
</dbReference>
<dbReference type="GO" id="GO:0055085">
    <property type="term" value="P:transmembrane transport"/>
    <property type="evidence" value="ECO:0007669"/>
    <property type="project" value="UniProtKB-ARBA"/>
</dbReference>
<reference evidence="7 8" key="1">
    <citation type="submission" date="2013-04" db="EMBL/GenBank/DDBJ databases">
        <title>Oceanicola sp. 22II1-22F33 Genome Sequencing.</title>
        <authorList>
            <person name="Lai Q."/>
            <person name="Li G."/>
            <person name="Shao Z."/>
        </authorList>
    </citation>
    <scope>NUCLEOTIDE SEQUENCE [LARGE SCALE GENOMIC DNA]</scope>
    <source>
        <strain evidence="7 8">22II1-22F33</strain>
    </source>
</reference>
<dbReference type="GO" id="GO:0005524">
    <property type="term" value="F:ATP binding"/>
    <property type="evidence" value="ECO:0007669"/>
    <property type="project" value="UniProtKB-KW"/>
</dbReference>
<dbReference type="Pfam" id="PF00005">
    <property type="entry name" value="ABC_tran"/>
    <property type="match status" value="1"/>
</dbReference>
<name>A0A225NLG4_9RHOB</name>
<dbReference type="InterPro" id="IPR017871">
    <property type="entry name" value="ABC_transporter-like_CS"/>
</dbReference>
<evidence type="ECO:0000313" key="7">
    <source>
        <dbReference type="EMBL" id="OWU74959.1"/>
    </source>
</evidence>
<evidence type="ECO:0000259" key="6">
    <source>
        <dbReference type="PROSITE" id="PS50893"/>
    </source>
</evidence>
<comment type="subcellular location">
    <subcellularLocation>
        <location evidence="1">Cell inner membrane</location>
        <topology evidence="1">Peripheral membrane protein</topology>
    </subcellularLocation>
</comment>
<protein>
    <recommendedName>
        <fullName evidence="6">ABC transporter domain-containing protein</fullName>
    </recommendedName>
</protein>
<dbReference type="CDD" id="cd03257">
    <property type="entry name" value="ABC_NikE_OppD_transporters"/>
    <property type="match status" value="1"/>
</dbReference>
<dbReference type="SUPFAM" id="SSF52540">
    <property type="entry name" value="P-loop containing nucleoside triphosphate hydrolases"/>
    <property type="match status" value="1"/>
</dbReference>
<dbReference type="PROSITE" id="PS00211">
    <property type="entry name" value="ABC_TRANSPORTER_1"/>
    <property type="match status" value="1"/>
</dbReference>
<keyword evidence="5" id="KW-0067">ATP-binding</keyword>
<keyword evidence="3" id="KW-0813">Transport</keyword>
<dbReference type="GO" id="GO:0005886">
    <property type="term" value="C:plasma membrane"/>
    <property type="evidence" value="ECO:0007669"/>
    <property type="project" value="UniProtKB-SubCell"/>
</dbReference>
<gene>
    <name evidence="7" type="ORF">ATO3_10430</name>
</gene>